<dbReference type="EMBL" id="JANBUO010002395">
    <property type="protein sequence ID" value="KAJ2794822.1"/>
    <property type="molecule type" value="Genomic_DNA"/>
</dbReference>
<dbReference type="OrthoDB" id="671439at2759"/>
<sequence length="169" mass="19181">CHVPLNEFKANIIDLVNIFRSPESEFYSPDTKVILITQPPVGDKLYARDCAQQGKPVDRRKETSAPYAGAVREAARELGVPCVDLWTAMEDEIKAKQDQGTLSEFEGYEDYLWDGLHLKDNGNDLLFKLLMETITANFPELIPDSIPFNVPPFRDFADSEELIRMLDSQ</sequence>
<organism evidence="1 2">
    <name type="scientific">Coemansia guatemalensis</name>
    <dbReference type="NCBI Taxonomy" id="2761395"/>
    <lineage>
        <taxon>Eukaryota</taxon>
        <taxon>Fungi</taxon>
        <taxon>Fungi incertae sedis</taxon>
        <taxon>Zoopagomycota</taxon>
        <taxon>Kickxellomycotina</taxon>
        <taxon>Kickxellomycetes</taxon>
        <taxon>Kickxellales</taxon>
        <taxon>Kickxellaceae</taxon>
        <taxon>Coemansia</taxon>
    </lineage>
</organism>
<dbReference type="PANTHER" id="PTHR14209:SF19">
    <property type="entry name" value="ISOAMYL ACETATE-HYDROLYZING ESTERASE 1 HOMOLOG"/>
    <property type="match status" value="1"/>
</dbReference>
<dbReference type="SUPFAM" id="SSF52266">
    <property type="entry name" value="SGNH hydrolase"/>
    <property type="match status" value="1"/>
</dbReference>
<gene>
    <name evidence="1" type="primary">IAH1_3</name>
    <name evidence="1" type="ORF">H4R20_006096</name>
</gene>
<protein>
    <submittedName>
        <fullName evidence="1">Isoamyl acetate-hydrolyzing esterase</fullName>
    </submittedName>
</protein>
<dbReference type="PANTHER" id="PTHR14209">
    <property type="entry name" value="ISOAMYL ACETATE-HYDROLYZING ESTERASE 1"/>
    <property type="match status" value="1"/>
</dbReference>
<dbReference type="AlphaFoldDB" id="A0A9W8HNK6"/>
<proteinExistence type="predicted"/>
<reference evidence="1" key="1">
    <citation type="submission" date="2022-07" db="EMBL/GenBank/DDBJ databases">
        <title>Phylogenomic reconstructions and comparative analyses of Kickxellomycotina fungi.</title>
        <authorList>
            <person name="Reynolds N.K."/>
            <person name="Stajich J.E."/>
            <person name="Barry K."/>
            <person name="Grigoriev I.V."/>
            <person name="Crous P."/>
            <person name="Smith M.E."/>
        </authorList>
    </citation>
    <scope>NUCLEOTIDE SEQUENCE</scope>
    <source>
        <strain evidence="1">NRRL 1565</strain>
    </source>
</reference>
<dbReference type="Gene3D" id="3.40.50.1110">
    <property type="entry name" value="SGNH hydrolase"/>
    <property type="match status" value="1"/>
</dbReference>
<dbReference type="InterPro" id="IPR036514">
    <property type="entry name" value="SGNH_hydro_sf"/>
</dbReference>
<feature type="non-terminal residue" evidence="1">
    <location>
        <position position="1"/>
    </location>
</feature>
<dbReference type="Proteomes" id="UP001140094">
    <property type="component" value="Unassembled WGS sequence"/>
</dbReference>
<keyword evidence="2" id="KW-1185">Reference proteome</keyword>
<dbReference type="InterPro" id="IPR001087">
    <property type="entry name" value="GDSL"/>
</dbReference>
<dbReference type="GO" id="GO:0016788">
    <property type="term" value="F:hydrolase activity, acting on ester bonds"/>
    <property type="evidence" value="ECO:0007669"/>
    <property type="project" value="InterPro"/>
</dbReference>
<name>A0A9W8HNK6_9FUNG</name>
<comment type="caution">
    <text evidence="1">The sequence shown here is derived from an EMBL/GenBank/DDBJ whole genome shotgun (WGS) entry which is preliminary data.</text>
</comment>
<evidence type="ECO:0000313" key="2">
    <source>
        <dbReference type="Proteomes" id="UP001140094"/>
    </source>
</evidence>
<dbReference type="InterPro" id="IPR045136">
    <property type="entry name" value="Iah1-like"/>
</dbReference>
<accession>A0A9W8HNK6</accession>
<evidence type="ECO:0000313" key="1">
    <source>
        <dbReference type="EMBL" id="KAJ2794822.1"/>
    </source>
</evidence>
<dbReference type="Pfam" id="PF00657">
    <property type="entry name" value="Lipase_GDSL"/>
    <property type="match status" value="1"/>
</dbReference>